<feature type="transmembrane region" description="Helical" evidence="1">
    <location>
        <begin position="159"/>
        <end position="184"/>
    </location>
</feature>
<feature type="transmembrane region" description="Helical" evidence="1">
    <location>
        <begin position="190"/>
        <end position="216"/>
    </location>
</feature>
<dbReference type="PANTHER" id="PTHR34300">
    <property type="entry name" value="QUEUOSINE PRECURSOR TRANSPORTER-RELATED"/>
    <property type="match status" value="1"/>
</dbReference>
<feature type="transmembrane region" description="Helical" evidence="1">
    <location>
        <begin position="85"/>
        <end position="104"/>
    </location>
</feature>
<dbReference type="PATRIC" id="fig|1705409.3.peg.2025"/>
<dbReference type="AlphaFoldDB" id="A0A150ISI1"/>
<dbReference type="EMBL" id="LNGC01000140">
    <property type="protein sequence ID" value="KYC47926.1"/>
    <property type="molecule type" value="Genomic_DNA"/>
</dbReference>
<organism evidence="2 3">
    <name type="scientific">Candidatus Methanofastidiosum methylothiophilum</name>
    <dbReference type="NCBI Taxonomy" id="1705564"/>
    <lineage>
        <taxon>Archaea</taxon>
        <taxon>Methanobacteriati</taxon>
        <taxon>Methanobacteriota</taxon>
        <taxon>Stenosarchaea group</taxon>
        <taxon>Candidatus Methanofastidiosia</taxon>
        <taxon>Candidatus Methanofastidiosales</taxon>
        <taxon>Candidatus Methanofastidiosaceae</taxon>
        <taxon>Candidatus Methanofastidiosum</taxon>
    </lineage>
</organism>
<dbReference type="HAMAP" id="MF_02088">
    <property type="entry name" value="Q_prec_transport"/>
    <property type="match status" value="1"/>
</dbReference>
<feature type="transmembrane region" description="Helical" evidence="1">
    <location>
        <begin position="54"/>
        <end position="73"/>
    </location>
</feature>
<feature type="transmembrane region" description="Helical" evidence="1">
    <location>
        <begin position="6"/>
        <end position="22"/>
    </location>
</feature>
<comment type="subcellular location">
    <subcellularLocation>
        <location evidence="1">Cell membrane</location>
        <topology evidence="1">Multi-pass membrane protein</topology>
    </subcellularLocation>
</comment>
<dbReference type="InterPro" id="IPR003744">
    <property type="entry name" value="YhhQ"/>
</dbReference>
<keyword evidence="1" id="KW-0813">Transport</keyword>
<dbReference type="GO" id="GO:0022857">
    <property type="term" value="F:transmembrane transporter activity"/>
    <property type="evidence" value="ECO:0007669"/>
    <property type="project" value="UniProtKB-UniRule"/>
</dbReference>
<accession>A0A150ISI1</accession>
<dbReference type="GO" id="GO:0005886">
    <property type="term" value="C:plasma membrane"/>
    <property type="evidence" value="ECO:0007669"/>
    <property type="project" value="UniProtKB-SubCell"/>
</dbReference>
<dbReference type="NCBIfam" id="TIGR00697">
    <property type="entry name" value="queuosine precursor transporter"/>
    <property type="match status" value="1"/>
</dbReference>
<comment type="function">
    <text evidence="1">Involved in the import of queuosine (Q) precursors, required for Q precursor salvage.</text>
</comment>
<gene>
    <name evidence="2" type="ORF">AMQ22_01908</name>
</gene>
<evidence type="ECO:0000313" key="3">
    <source>
        <dbReference type="Proteomes" id="UP000075398"/>
    </source>
</evidence>
<name>A0A150ISI1_9EURY</name>
<feature type="transmembrane region" description="Helical" evidence="1">
    <location>
        <begin position="116"/>
        <end position="138"/>
    </location>
</feature>
<keyword evidence="1" id="KW-1133">Transmembrane helix</keyword>
<evidence type="ECO:0000256" key="1">
    <source>
        <dbReference type="HAMAP-Rule" id="MF_02088"/>
    </source>
</evidence>
<dbReference type="Pfam" id="PF02592">
    <property type="entry name" value="Vut_1"/>
    <property type="match status" value="1"/>
</dbReference>
<keyword evidence="1" id="KW-0812">Transmembrane</keyword>
<dbReference type="STRING" id="1705564.APG08_01332"/>
<proteinExistence type="inferred from homology"/>
<evidence type="ECO:0000313" key="2">
    <source>
        <dbReference type="EMBL" id="KYC47926.1"/>
    </source>
</evidence>
<dbReference type="PANTHER" id="PTHR34300:SF2">
    <property type="entry name" value="QUEUOSINE PRECURSOR TRANSPORTER-RELATED"/>
    <property type="match status" value="1"/>
</dbReference>
<dbReference type="Proteomes" id="UP000075398">
    <property type="component" value="Unassembled WGS sequence"/>
</dbReference>
<feature type="transmembrane region" description="Helical" evidence="1">
    <location>
        <begin position="29"/>
        <end position="48"/>
    </location>
</feature>
<reference evidence="2 3" key="1">
    <citation type="journal article" date="2016" name="ISME J.">
        <title>Chasing the elusive Euryarchaeota class WSA2: genomes reveal a uniquely fastidious methyl-reducing methanogen.</title>
        <authorList>
            <person name="Nobu M.K."/>
            <person name="Narihiro T."/>
            <person name="Kuroda K."/>
            <person name="Mei R."/>
            <person name="Liu W.T."/>
        </authorList>
    </citation>
    <scope>NUCLEOTIDE SEQUENCE [LARGE SCALE GENOMIC DNA]</scope>
    <source>
        <strain evidence="2">U1lsi0528_Bin055</strain>
    </source>
</reference>
<keyword evidence="1" id="KW-1003">Cell membrane</keyword>
<keyword evidence="1" id="KW-0472">Membrane</keyword>
<comment type="caution">
    <text evidence="2">The sequence shown here is derived from an EMBL/GenBank/DDBJ whole genome shotgun (WGS) entry which is preliminary data.</text>
</comment>
<sequence length="223" mass="25054">MIEIIVWMLLTLGIGSISAVIAKRHGVEYIIGMFACFTVVANIIASKIVVFGPFTVPAAVLVYSTTFLLTDFLSELYSEKEAIKAVFIGFISNIVLVISVWVAVQWPAAPFWQGQTAFESIFGIVPRIVLGSMVAYIVSQNLDVKIFMFFKNKYPKHLWLRNNAGTMISQLVDTVIFITIAFYGTTPLDILLSLVIGQYIVKWIIAVLDTPFLYIVKFIYNKY</sequence>
<protein>
    <recommendedName>
        <fullName evidence="1">Probable queuosine precursor transporter</fullName>
        <shortName evidence="1">Q precursor transporter</shortName>
    </recommendedName>
</protein>
<comment type="similarity">
    <text evidence="1">Belongs to the vitamin uptake transporter (VUT/ECF) (TC 2.A.88) family. Q precursor transporter subfamily.</text>
</comment>